<dbReference type="Pfam" id="PF11153">
    <property type="entry name" value="DUF2931"/>
    <property type="match status" value="1"/>
</dbReference>
<proteinExistence type="predicted"/>
<dbReference type="EMBL" id="QNVT01000013">
    <property type="protein sequence ID" value="REC61602.1"/>
    <property type="molecule type" value="Genomic_DNA"/>
</dbReference>
<organism evidence="1 2">
    <name type="scientific">Chryseobacterium pennae</name>
    <dbReference type="NCBI Taxonomy" id="2258962"/>
    <lineage>
        <taxon>Bacteria</taxon>
        <taxon>Pseudomonadati</taxon>
        <taxon>Bacteroidota</taxon>
        <taxon>Flavobacteriia</taxon>
        <taxon>Flavobacteriales</taxon>
        <taxon>Weeksellaceae</taxon>
        <taxon>Chryseobacterium group</taxon>
        <taxon>Chryseobacterium</taxon>
    </lineage>
</organism>
<dbReference type="AlphaFoldDB" id="A0A3D9C7Y2"/>
<gene>
    <name evidence="1" type="ORF">DRF65_14180</name>
</gene>
<reference evidence="2" key="1">
    <citation type="submission" date="2018-06" db="EMBL/GenBank/DDBJ databases">
        <authorList>
            <person name="Lum Nde A."/>
            <person name="Hugo C."/>
        </authorList>
    </citation>
    <scope>NUCLEOTIDE SEQUENCE [LARGE SCALE GENOMIC DNA]</scope>
    <source>
        <strain evidence="2">1_F178</strain>
    </source>
</reference>
<name>A0A3D9C7Y2_9FLAO</name>
<sequence>MKFGVARINFIRLVISTIILLSLLHNCGKEGKIVKHKFPYMVTMSAPKEYPIEVHIGVLKDEKKELICGVPKAGVTTGSWQYDGVEAGQGGSRIPSHLDLTYVSYAEKKFWRVDADLPKEKILQLFREGFMVEGNPDSNGEIPWEESTYDGITIGAAPGGVVVVWLSGNHHRREVCRLQAKEISVDKNKFRPHPQYDETQEQFFDKKYSINISDSTKTAIVKTGIPFGSWDKYREKYTYRFVLAPYDNKDKITGLYRINYNGESEILMNAKSVETYKSDSVPYDVNFDFTKYNAEIVFNDQEMLEVFGEMRKLYPDQPIDIVLVPDFMYNDFKVVVQCKDKKIALEKFKVKRIWGG</sequence>
<protein>
    <recommendedName>
        <fullName evidence="3">DUF2931 family protein</fullName>
    </recommendedName>
</protein>
<keyword evidence="2" id="KW-1185">Reference proteome</keyword>
<evidence type="ECO:0000313" key="2">
    <source>
        <dbReference type="Proteomes" id="UP000256686"/>
    </source>
</evidence>
<evidence type="ECO:0000313" key="1">
    <source>
        <dbReference type="EMBL" id="REC61602.1"/>
    </source>
</evidence>
<dbReference type="InterPro" id="IPR021326">
    <property type="entry name" value="DUF2931"/>
</dbReference>
<comment type="caution">
    <text evidence="1">The sequence shown here is derived from an EMBL/GenBank/DDBJ whole genome shotgun (WGS) entry which is preliminary data.</text>
</comment>
<dbReference type="Proteomes" id="UP000256686">
    <property type="component" value="Unassembled WGS sequence"/>
</dbReference>
<accession>A0A3D9C7Y2</accession>
<evidence type="ECO:0008006" key="3">
    <source>
        <dbReference type="Google" id="ProtNLM"/>
    </source>
</evidence>